<feature type="compositionally biased region" description="Basic and acidic residues" evidence="1">
    <location>
        <begin position="59"/>
        <end position="70"/>
    </location>
</feature>
<name>G0P4K9_CAEBE</name>
<dbReference type="AlphaFoldDB" id="G0P4K9"/>
<dbReference type="EMBL" id="GL380065">
    <property type="protein sequence ID" value="EGT44769.1"/>
    <property type="molecule type" value="Genomic_DNA"/>
</dbReference>
<evidence type="ECO:0000313" key="2">
    <source>
        <dbReference type="EMBL" id="EGT44769.1"/>
    </source>
</evidence>
<dbReference type="Proteomes" id="UP000008068">
    <property type="component" value="Unassembled WGS sequence"/>
</dbReference>
<dbReference type="HOGENOM" id="CLU_116886_0_0_1"/>
<keyword evidence="3" id="KW-1185">Reference proteome</keyword>
<protein>
    <submittedName>
        <fullName evidence="2">Uncharacterized protein</fullName>
    </submittedName>
</protein>
<gene>
    <name evidence="2" type="ORF">CAEBREN_17304</name>
</gene>
<organism evidence="3">
    <name type="scientific">Caenorhabditis brenneri</name>
    <name type="common">Nematode worm</name>
    <dbReference type="NCBI Taxonomy" id="135651"/>
    <lineage>
        <taxon>Eukaryota</taxon>
        <taxon>Metazoa</taxon>
        <taxon>Ecdysozoa</taxon>
        <taxon>Nematoda</taxon>
        <taxon>Chromadorea</taxon>
        <taxon>Rhabditida</taxon>
        <taxon>Rhabditina</taxon>
        <taxon>Rhabditomorpha</taxon>
        <taxon>Rhabditoidea</taxon>
        <taxon>Rhabditidae</taxon>
        <taxon>Peloderinae</taxon>
        <taxon>Caenorhabditis</taxon>
    </lineage>
</organism>
<evidence type="ECO:0000256" key="1">
    <source>
        <dbReference type="SAM" id="MobiDB-lite"/>
    </source>
</evidence>
<reference evidence="3" key="1">
    <citation type="submission" date="2011-07" db="EMBL/GenBank/DDBJ databases">
        <authorList>
            <consortium name="Caenorhabditis brenneri Sequencing and Analysis Consortium"/>
            <person name="Wilson R.K."/>
        </authorList>
    </citation>
    <scope>NUCLEOTIDE SEQUENCE [LARGE SCALE GENOMIC DNA]</scope>
    <source>
        <strain evidence="3">PB2801</strain>
    </source>
</reference>
<dbReference type="InParanoid" id="G0P4K9"/>
<proteinExistence type="predicted"/>
<evidence type="ECO:0000313" key="3">
    <source>
        <dbReference type="Proteomes" id="UP000008068"/>
    </source>
</evidence>
<accession>G0P4K9</accession>
<feature type="region of interest" description="Disordered" evidence="1">
    <location>
        <begin position="59"/>
        <end position="101"/>
    </location>
</feature>
<sequence>MNVYQEIAAISHQLTKELTVEQVAQQMERTAALQERVQNEDELFATLVIQKPLFQAHEEAVRRENGEPQEPRSYTPPSTPDYAKPLPPAPVRPQVPSQAVSEALATKEAEISKLKKKLRDTLRRESTYETLNRGIERDLGRLDSSQKTVEAENATLKNELAELRIQMEMARLEGKYEEQSRMLAETRKELEKKNEMIAELSKK</sequence>